<keyword evidence="4 5" id="KW-0472">Membrane</keyword>
<evidence type="ECO:0000256" key="5">
    <source>
        <dbReference type="HAMAP-Rule" id="MF_01600"/>
    </source>
</evidence>
<dbReference type="EMBL" id="WHYR01000021">
    <property type="protein sequence ID" value="MQL52426.1"/>
    <property type="molecule type" value="Genomic_DNA"/>
</dbReference>
<dbReference type="HAMAP" id="MF_01600">
    <property type="entry name" value="UPF0182"/>
    <property type="match status" value="1"/>
</dbReference>
<gene>
    <name evidence="6" type="ORF">GFC01_09145</name>
</gene>
<sequence length="910" mass="105077">MNLKRTFKLIVVLLLLFLVFLGWGAHFYTDWLWFQSLGFQRVFLTIFISGWGMCLATAAIIFLVLFINLLLTRNTIIQAAASRPVNEGDVITISQPSWSKYARSGAITLLAALVSLIPAVLAGMALSDRWIIFQQFFHSTPFNIQDPVFNRDVSFYVFQLPLYQFVYRLLTGTLLLSILAVAGIYILAGGAQRNFSTILQNRTTRYHLSGLLAAFFLLRAWGYRLDQYHLLYSERGIVYGPGYTDIHANLLAYKILFVIALLAATVMILNVFLSRFRLVLFTLGAWLTASLILSGIYPVAVQKFIVVPTEREKEKPYIEQSIKFTRLAYNLNKVEKKTFPAGRRLTAQDVQDNRDTIENIRLWDYRPLQQTYSQLQEMRPYYELKNIDIDRYTIDGRYRQVMVAARELNQDQLPPQAKLWVNQHMEYTHGYGIAMSTVNEVTREGLPQFLVKDIPPTTHTDLKINRPQIYFGETTNNYVVVNTKSPEFDYPKGDENAWNTYEGEKGVHIGSPSRRILFALSFKDYRLLLAGGITSNSQVLYYRNIRDRVPKLMPFLTYDSDPYIVVASGKLYWIWDAYTTTDMFPYAEPYNHKLNYIRNAVKVVIDAYDGSVNFYLADQEDPIIQTYSKIFPGVFQPLSAMPAELKKHIRYPEDYFMIQARKYAVYHMEDYRVFYNKEDKWDIPTEIIEDKEKPMEAYYTITRLPGEREPEYIQIMPFVPQNKKNMVAWLAGRSDGENYGRLLVYEFPKQELVYGPMQIEARINQDTTISQQISLWDQRGSRVFRGNLLVIPVKDALLYVKPLYLQAEQSKMPELRRVIVVHGDRVVMEPSLAEALPKIFGANGEIPRTSEGEQQQNTTDNNQSVAQLASEASRLYDEAMERLKTGDWAGYGQSLKQLKSILDDLKSKAK</sequence>
<feature type="transmembrane region" description="Helical" evidence="5">
    <location>
        <begin position="106"/>
        <end position="126"/>
    </location>
</feature>
<feature type="transmembrane region" description="Helical" evidence="5">
    <location>
        <begin position="208"/>
        <end position="225"/>
    </location>
</feature>
<comment type="subcellular location">
    <subcellularLocation>
        <location evidence="5">Cell membrane</location>
        <topology evidence="5">Multi-pass membrane protein</topology>
    </subcellularLocation>
</comment>
<dbReference type="GO" id="GO:0005576">
    <property type="term" value="C:extracellular region"/>
    <property type="evidence" value="ECO:0007669"/>
    <property type="project" value="TreeGrafter"/>
</dbReference>
<keyword evidence="7" id="KW-1185">Reference proteome</keyword>
<keyword evidence="2 5" id="KW-0812">Transmembrane</keyword>
<dbReference type="GO" id="GO:0005886">
    <property type="term" value="C:plasma membrane"/>
    <property type="evidence" value="ECO:0007669"/>
    <property type="project" value="UniProtKB-SubCell"/>
</dbReference>
<evidence type="ECO:0000256" key="1">
    <source>
        <dbReference type="ARBA" id="ARBA00022475"/>
    </source>
</evidence>
<evidence type="ECO:0000313" key="7">
    <source>
        <dbReference type="Proteomes" id="UP000441717"/>
    </source>
</evidence>
<comment type="similarity">
    <text evidence="5">Belongs to the UPF0182 family.</text>
</comment>
<feature type="transmembrane region" description="Helical" evidence="5">
    <location>
        <begin position="48"/>
        <end position="71"/>
    </location>
</feature>
<dbReference type="Pfam" id="PF03699">
    <property type="entry name" value="UPF0182"/>
    <property type="match status" value="1"/>
</dbReference>
<keyword evidence="3 5" id="KW-1133">Transmembrane helix</keyword>
<evidence type="ECO:0000256" key="4">
    <source>
        <dbReference type="ARBA" id="ARBA00023136"/>
    </source>
</evidence>
<feature type="transmembrane region" description="Helical" evidence="5">
    <location>
        <begin position="165"/>
        <end position="187"/>
    </location>
</feature>
<evidence type="ECO:0000256" key="3">
    <source>
        <dbReference type="ARBA" id="ARBA00022989"/>
    </source>
</evidence>
<keyword evidence="1 5" id="KW-1003">Cell membrane</keyword>
<evidence type="ECO:0000256" key="2">
    <source>
        <dbReference type="ARBA" id="ARBA00022692"/>
    </source>
</evidence>
<accession>A0A6N7IQT6</accession>
<organism evidence="6 7">
    <name type="scientific">Desulfofundulus thermobenzoicus</name>
    <dbReference type="NCBI Taxonomy" id="29376"/>
    <lineage>
        <taxon>Bacteria</taxon>
        <taxon>Bacillati</taxon>
        <taxon>Bacillota</taxon>
        <taxon>Clostridia</taxon>
        <taxon>Eubacteriales</taxon>
        <taxon>Peptococcaceae</taxon>
        <taxon>Desulfofundulus</taxon>
    </lineage>
</organism>
<reference evidence="6 7" key="1">
    <citation type="submission" date="2019-10" db="EMBL/GenBank/DDBJ databases">
        <title>Comparative genomics of sulfur disproportionating microorganisms.</title>
        <authorList>
            <person name="Ward L.M."/>
            <person name="Bertran E."/>
            <person name="Johnston D."/>
        </authorList>
    </citation>
    <scope>NUCLEOTIDE SEQUENCE [LARGE SCALE GENOMIC DNA]</scope>
    <source>
        <strain evidence="6 7">DSM 14055</strain>
    </source>
</reference>
<dbReference type="PANTHER" id="PTHR39344">
    <property type="entry name" value="UPF0182 PROTEIN SLL1060"/>
    <property type="match status" value="1"/>
</dbReference>
<dbReference type="PANTHER" id="PTHR39344:SF1">
    <property type="entry name" value="UPF0182 PROTEIN SLL1060"/>
    <property type="match status" value="1"/>
</dbReference>
<proteinExistence type="inferred from homology"/>
<dbReference type="InterPro" id="IPR005372">
    <property type="entry name" value="UPF0182"/>
</dbReference>
<comment type="caution">
    <text evidence="5">Lacks conserved residue(s) required for the propagation of feature annotation.</text>
</comment>
<feature type="transmembrane region" description="Helical" evidence="5">
    <location>
        <begin position="278"/>
        <end position="300"/>
    </location>
</feature>
<feature type="transmembrane region" description="Helical" evidence="5">
    <location>
        <begin position="251"/>
        <end position="273"/>
    </location>
</feature>
<dbReference type="AlphaFoldDB" id="A0A6N7IQT6"/>
<dbReference type="Proteomes" id="UP000441717">
    <property type="component" value="Unassembled WGS sequence"/>
</dbReference>
<name>A0A6N7IQT6_9FIRM</name>
<evidence type="ECO:0000313" key="6">
    <source>
        <dbReference type="EMBL" id="MQL52426.1"/>
    </source>
</evidence>
<dbReference type="RefSeq" id="WP_423244381.1">
    <property type="nucleotide sequence ID" value="NZ_WHYR01000021.1"/>
</dbReference>
<protein>
    <recommendedName>
        <fullName evidence="5">UPF0182 protein GFC01_09145</fullName>
    </recommendedName>
</protein>
<comment type="caution">
    <text evidence="6">The sequence shown here is derived from an EMBL/GenBank/DDBJ whole genome shotgun (WGS) entry which is preliminary data.</text>
</comment>